<evidence type="ECO:0000256" key="3">
    <source>
        <dbReference type="ARBA" id="ARBA00008321"/>
    </source>
</evidence>
<comment type="pathway">
    <text evidence="2">Glycolipid biosynthesis; glycosylphosphatidylinositol-anchor biosynthesis.</text>
</comment>
<dbReference type="GO" id="GO:0006506">
    <property type="term" value="P:GPI anchor biosynthetic process"/>
    <property type="evidence" value="ECO:0007669"/>
    <property type="project" value="UniProtKB-UniPathway"/>
</dbReference>
<proteinExistence type="inferred from homology"/>
<dbReference type="Proteomes" id="UP000324767">
    <property type="component" value="Unassembled WGS sequence"/>
</dbReference>
<dbReference type="PRINTS" id="PR01217">
    <property type="entry name" value="PRICHEXTENSN"/>
</dbReference>
<evidence type="ECO:0000256" key="6">
    <source>
        <dbReference type="ARBA" id="ARBA00022989"/>
    </source>
</evidence>
<evidence type="ECO:0000256" key="8">
    <source>
        <dbReference type="SAM" id="MobiDB-lite"/>
    </source>
</evidence>
<feature type="region of interest" description="Disordered" evidence="8">
    <location>
        <begin position="196"/>
        <end position="264"/>
    </location>
</feature>
<evidence type="ECO:0000256" key="4">
    <source>
        <dbReference type="ARBA" id="ARBA00022502"/>
    </source>
</evidence>
<feature type="compositionally biased region" description="Pro residues" evidence="8">
    <location>
        <begin position="235"/>
        <end position="256"/>
    </location>
</feature>
<comment type="subcellular location">
    <subcellularLocation>
        <location evidence="1">Membrane</location>
        <topology evidence="1">Multi-pass membrane protein</topology>
    </subcellularLocation>
</comment>
<dbReference type="AlphaFoldDB" id="A0A5M8PFZ4"/>
<keyword evidence="5" id="KW-0812">Transmembrane</keyword>
<reference evidence="9 10" key="1">
    <citation type="submission" date="2019-09" db="EMBL/GenBank/DDBJ databases">
        <title>The hologenome of the rock-dwelling lichen Lasallia pustulata.</title>
        <authorList>
            <person name="Greshake Tzovaras B."/>
            <person name="Segers F."/>
            <person name="Bicker A."/>
            <person name="Dal Grande F."/>
            <person name="Otte J."/>
            <person name="Hankeln T."/>
            <person name="Schmitt I."/>
            <person name="Ebersberger I."/>
        </authorList>
    </citation>
    <scope>NUCLEOTIDE SEQUENCE [LARGE SCALE GENOMIC DNA]</scope>
    <source>
        <strain evidence="9">A1-1</strain>
    </source>
</reference>
<dbReference type="PANTHER" id="PTHR12982">
    <property type="entry name" value="PHOSPHATIDYLINOSITOL GLYCAN, CLASS C"/>
    <property type="match status" value="1"/>
</dbReference>
<evidence type="ECO:0000313" key="10">
    <source>
        <dbReference type="Proteomes" id="UP000324767"/>
    </source>
</evidence>
<evidence type="ECO:0000256" key="1">
    <source>
        <dbReference type="ARBA" id="ARBA00004141"/>
    </source>
</evidence>
<dbReference type="GO" id="GO:0000506">
    <property type="term" value="C:glycosylphosphatidylinositol-N-acetylglucosaminyltransferase (GPI-GnT) complex"/>
    <property type="evidence" value="ECO:0007669"/>
    <property type="project" value="TreeGrafter"/>
</dbReference>
<dbReference type="PANTHER" id="PTHR12982:SF0">
    <property type="entry name" value="PHOSPHATIDYLINOSITOL N-ACETYLGLUCOSAMINYLTRANSFERASE SUBUNIT C"/>
    <property type="match status" value="1"/>
</dbReference>
<dbReference type="InterPro" id="IPR009450">
    <property type="entry name" value="Plno_GlcNAc_GPI2"/>
</dbReference>
<dbReference type="Pfam" id="PF06432">
    <property type="entry name" value="GPI2"/>
    <property type="match status" value="1"/>
</dbReference>
<protein>
    <submittedName>
        <fullName evidence="9">GPI2-domain-containing protein</fullName>
    </submittedName>
</protein>
<gene>
    <name evidence="9" type="ORF">FRX48_07993</name>
</gene>
<comment type="caution">
    <text evidence="9">The sequence shown here is derived from an EMBL/GenBank/DDBJ whole genome shotgun (WGS) entry which is preliminary data.</text>
</comment>
<evidence type="ECO:0000256" key="7">
    <source>
        <dbReference type="ARBA" id="ARBA00023136"/>
    </source>
</evidence>
<keyword evidence="4" id="KW-0337">GPI-anchor biosynthesis</keyword>
<evidence type="ECO:0000313" key="9">
    <source>
        <dbReference type="EMBL" id="KAA6408251.1"/>
    </source>
</evidence>
<evidence type="ECO:0000256" key="5">
    <source>
        <dbReference type="ARBA" id="ARBA00022692"/>
    </source>
</evidence>
<sequence>MTPSQAIHASSPLHDGFKAQQSPPHQTFSDPNHLAPEDAFLAHSPPRKQRDAGAHARSNGSVLNGELASARAGKSTRRPRDKERGRSGSRRRKGVWKKLLWVKQPYPDNYTDPPSFLSHLQRNPRLLPYDFWPLVADSTVIVQHICSVAIFLCCFAGIIQQRVSPVAVVNCGSASTLLGYLLWDFWLGREEAAKALHETTPPPPPLPSTPTPGPATPTPAAPPRHPTPRARPRPRTPSPPAPPPPTPPPPARPPAPRALSARNQQRLATAKSAVLIYSALLGLSPILKSLTKSTTSDSIWAMSTWLMCINVFFFDYGGGAVGVPFPASLSTNAALMASTVLASRLPSTTHVFSLTLFI</sequence>
<feature type="compositionally biased region" description="Polar residues" evidence="8">
    <location>
        <begin position="19"/>
        <end position="30"/>
    </location>
</feature>
<dbReference type="OrthoDB" id="196709at2759"/>
<accession>A0A5M8PFZ4</accession>
<feature type="region of interest" description="Disordered" evidence="8">
    <location>
        <begin position="1"/>
        <end position="91"/>
    </location>
</feature>
<dbReference type="EMBL" id="VXIT01000014">
    <property type="protein sequence ID" value="KAA6408251.1"/>
    <property type="molecule type" value="Genomic_DNA"/>
</dbReference>
<feature type="compositionally biased region" description="Pro residues" evidence="8">
    <location>
        <begin position="200"/>
        <end position="225"/>
    </location>
</feature>
<dbReference type="UniPathway" id="UPA00196"/>
<keyword evidence="7" id="KW-0472">Membrane</keyword>
<evidence type="ECO:0000256" key="2">
    <source>
        <dbReference type="ARBA" id="ARBA00004687"/>
    </source>
</evidence>
<comment type="similarity">
    <text evidence="3">Belongs to the PIGC family.</text>
</comment>
<name>A0A5M8PFZ4_9LECA</name>
<keyword evidence="6" id="KW-1133">Transmembrane helix</keyword>
<organism evidence="9 10">
    <name type="scientific">Lasallia pustulata</name>
    <dbReference type="NCBI Taxonomy" id="136370"/>
    <lineage>
        <taxon>Eukaryota</taxon>
        <taxon>Fungi</taxon>
        <taxon>Dikarya</taxon>
        <taxon>Ascomycota</taxon>
        <taxon>Pezizomycotina</taxon>
        <taxon>Lecanoromycetes</taxon>
        <taxon>OSLEUM clade</taxon>
        <taxon>Umbilicariomycetidae</taxon>
        <taxon>Umbilicariales</taxon>
        <taxon>Umbilicariaceae</taxon>
        <taxon>Lasallia</taxon>
    </lineage>
</organism>